<evidence type="ECO:0000256" key="1">
    <source>
        <dbReference type="ARBA" id="ARBA00006739"/>
    </source>
</evidence>
<dbReference type="CDD" id="cd02525">
    <property type="entry name" value="Succinoglycan_BP_ExoA"/>
    <property type="match status" value="1"/>
</dbReference>
<evidence type="ECO:0000256" key="3">
    <source>
        <dbReference type="ARBA" id="ARBA00022679"/>
    </source>
</evidence>
<evidence type="ECO:0000259" key="5">
    <source>
        <dbReference type="Pfam" id="PF00535"/>
    </source>
</evidence>
<dbReference type="PANTHER" id="PTHR43630">
    <property type="entry name" value="POLY-BETA-1,6-N-ACETYL-D-GLUCOSAMINE SYNTHASE"/>
    <property type="match status" value="1"/>
</dbReference>
<proteinExistence type="inferred from homology"/>
<evidence type="ECO:0000256" key="4">
    <source>
        <dbReference type="SAM" id="Phobius"/>
    </source>
</evidence>
<dbReference type="STRING" id="443254.Marpi_1262"/>
<keyword evidence="4" id="KW-0812">Transmembrane</keyword>
<keyword evidence="3 6" id="KW-0808">Transferase</keyword>
<comment type="similarity">
    <text evidence="1">Belongs to the glycosyltransferase 2 family.</text>
</comment>
<dbReference type="InterPro" id="IPR029044">
    <property type="entry name" value="Nucleotide-diphossugar_trans"/>
</dbReference>
<dbReference type="OrthoDB" id="9766971at2"/>
<dbReference type="PANTHER" id="PTHR43630:SF1">
    <property type="entry name" value="POLY-BETA-1,6-N-ACETYL-D-GLUCOSAMINE SYNTHASE"/>
    <property type="match status" value="1"/>
</dbReference>
<reference evidence="6 7" key="1">
    <citation type="journal article" date="2012" name="J. Bacteriol.">
        <title>Complete Genome Sequence of the Thermophilic, Piezophilic, Heterotrophic Bacterium Marinitoga piezophila KA3.</title>
        <authorList>
            <person name="Lucas S."/>
            <person name="Han J."/>
            <person name="Lapidus A."/>
            <person name="Cheng J.F."/>
            <person name="Goodwin L.A."/>
            <person name="Pitluck S."/>
            <person name="Peters L."/>
            <person name="Mikhailova N."/>
            <person name="Teshima H."/>
            <person name="Detter J.C."/>
            <person name="Han C."/>
            <person name="Tapia R."/>
            <person name="Land M."/>
            <person name="Hauser L."/>
            <person name="Kyrpides N.C."/>
            <person name="Ivanova N."/>
            <person name="Pagani I."/>
            <person name="Vannier P."/>
            <person name="Oger P."/>
            <person name="Bartlett D.H."/>
            <person name="Noll K.M."/>
            <person name="Woyke T."/>
            <person name="Jebbar M."/>
        </authorList>
    </citation>
    <scope>NUCLEOTIDE SEQUENCE [LARGE SCALE GENOMIC DNA]</scope>
    <source>
        <strain evidence="7">DSM 14283 / JCM 11233 / KA3</strain>
    </source>
</reference>
<evidence type="ECO:0000313" key="7">
    <source>
        <dbReference type="Proteomes" id="UP000007161"/>
    </source>
</evidence>
<dbReference type="eggNOG" id="COG1215">
    <property type="taxonomic scope" value="Bacteria"/>
</dbReference>
<dbReference type="RefSeq" id="WP_014296737.1">
    <property type="nucleotide sequence ID" value="NC_016751.1"/>
</dbReference>
<dbReference type="EMBL" id="CP003257">
    <property type="protein sequence ID" value="AEX85666.1"/>
    <property type="molecule type" value="Genomic_DNA"/>
</dbReference>
<dbReference type="Proteomes" id="UP000007161">
    <property type="component" value="Chromosome"/>
</dbReference>
<sequence>MEEKKVSIIIPVLNEEKHIEKCIDSLINNDYENKEIIVVDGMSEDRTRDILRKYENIRIIDNPDKTTPIALNIGLKNATGDYIMIAGAHTTYSKNYISACVRRLDEDKCDVAGGKMVTIQGKDTPVAKAISIVLSHPFGIGGAKYRLESDKEEYVDTVAYGVYKREVFEKLGGFVEKLRRNQDIEMNLRIKNAGFRIMLVPEAEAYYYARDNFKDLWKNNFNNGLWVILSTHYARKAFSLRHLVPLFFVLFLVLGGVFSIFYPIVRIPYFSILGLYLILSLYFSFDISRKNKDFKLFFPTLFSFWTLHVSYGLGSLYGLFIIL</sequence>
<protein>
    <submittedName>
        <fullName evidence="6">Glycosyl transferase</fullName>
    </submittedName>
</protein>
<dbReference type="InterPro" id="IPR001173">
    <property type="entry name" value="Glyco_trans_2-like"/>
</dbReference>
<feature type="transmembrane region" description="Helical" evidence="4">
    <location>
        <begin position="267"/>
        <end position="285"/>
    </location>
</feature>
<name>H2J2X5_MARPK</name>
<evidence type="ECO:0000256" key="2">
    <source>
        <dbReference type="ARBA" id="ARBA00022676"/>
    </source>
</evidence>
<dbReference type="KEGG" id="mpz:Marpi_1262"/>
<keyword evidence="4" id="KW-1133">Transmembrane helix</keyword>
<dbReference type="HOGENOM" id="CLU_025996_19_0_0"/>
<accession>H2J2X5</accession>
<dbReference type="GO" id="GO:0016757">
    <property type="term" value="F:glycosyltransferase activity"/>
    <property type="evidence" value="ECO:0007669"/>
    <property type="project" value="UniProtKB-KW"/>
</dbReference>
<dbReference type="SUPFAM" id="SSF53448">
    <property type="entry name" value="Nucleotide-diphospho-sugar transferases"/>
    <property type="match status" value="1"/>
</dbReference>
<keyword evidence="4" id="KW-0472">Membrane</keyword>
<evidence type="ECO:0000313" key="6">
    <source>
        <dbReference type="EMBL" id="AEX85666.1"/>
    </source>
</evidence>
<feature type="domain" description="Glycosyltransferase 2-like" evidence="5">
    <location>
        <begin position="7"/>
        <end position="172"/>
    </location>
</feature>
<organism evidence="6 7">
    <name type="scientific">Marinitoga piezophila (strain DSM 14283 / JCM 11233 / KA3)</name>
    <dbReference type="NCBI Taxonomy" id="443254"/>
    <lineage>
        <taxon>Bacteria</taxon>
        <taxon>Thermotogati</taxon>
        <taxon>Thermotogota</taxon>
        <taxon>Thermotogae</taxon>
        <taxon>Petrotogales</taxon>
        <taxon>Petrotogaceae</taxon>
        <taxon>Marinitoga</taxon>
    </lineage>
</organism>
<feature type="transmembrane region" description="Helical" evidence="4">
    <location>
        <begin position="297"/>
        <end position="322"/>
    </location>
</feature>
<feature type="transmembrane region" description="Helical" evidence="4">
    <location>
        <begin position="243"/>
        <end position="261"/>
    </location>
</feature>
<dbReference type="Pfam" id="PF00535">
    <property type="entry name" value="Glycos_transf_2"/>
    <property type="match status" value="1"/>
</dbReference>
<keyword evidence="2" id="KW-0328">Glycosyltransferase</keyword>
<gene>
    <name evidence="6" type="ordered locus">Marpi_1262</name>
</gene>
<reference evidence="7" key="2">
    <citation type="submission" date="2012-01" db="EMBL/GenBank/DDBJ databases">
        <title>Complete sequence of chromosome of Marinitoga piezophila KA3.</title>
        <authorList>
            <person name="Lucas S."/>
            <person name="Han J."/>
            <person name="Lapidus A."/>
            <person name="Cheng J.-F."/>
            <person name="Goodwin L."/>
            <person name="Pitluck S."/>
            <person name="Peters L."/>
            <person name="Mikhailova N."/>
            <person name="Teshima H."/>
            <person name="Detter J.C."/>
            <person name="Han C."/>
            <person name="Tapia R."/>
            <person name="Land M."/>
            <person name="Hauser L."/>
            <person name="Kyrpides N."/>
            <person name="Ivanova N."/>
            <person name="Pagani I."/>
            <person name="Jebbar M."/>
            <person name="Vannier P."/>
            <person name="Oger P."/>
            <person name="Cario A."/>
            <person name="Bartlett D."/>
            <person name="Noll K.M."/>
            <person name="Woyke T."/>
        </authorList>
    </citation>
    <scope>NUCLEOTIDE SEQUENCE [LARGE SCALE GENOMIC DNA]</scope>
    <source>
        <strain evidence="7">DSM 14283 / JCM 11233 / KA3</strain>
    </source>
</reference>
<keyword evidence="7" id="KW-1185">Reference proteome</keyword>
<dbReference type="Gene3D" id="3.90.550.10">
    <property type="entry name" value="Spore Coat Polysaccharide Biosynthesis Protein SpsA, Chain A"/>
    <property type="match status" value="1"/>
</dbReference>
<dbReference type="AlphaFoldDB" id="H2J2X5"/>